<evidence type="ECO:0000256" key="1">
    <source>
        <dbReference type="SAM" id="Phobius"/>
    </source>
</evidence>
<feature type="transmembrane region" description="Helical" evidence="1">
    <location>
        <begin position="165"/>
        <end position="186"/>
    </location>
</feature>
<organism evidence="2 3">
    <name type="scientific">Glomerella acutata</name>
    <name type="common">Colletotrichum acutatum</name>
    <dbReference type="NCBI Taxonomy" id="27357"/>
    <lineage>
        <taxon>Eukaryota</taxon>
        <taxon>Fungi</taxon>
        <taxon>Dikarya</taxon>
        <taxon>Ascomycota</taxon>
        <taxon>Pezizomycotina</taxon>
        <taxon>Sordariomycetes</taxon>
        <taxon>Hypocreomycetidae</taxon>
        <taxon>Glomerellales</taxon>
        <taxon>Glomerellaceae</taxon>
        <taxon>Colletotrichum</taxon>
        <taxon>Colletotrichum acutatum species complex</taxon>
    </lineage>
</organism>
<evidence type="ECO:0000313" key="3">
    <source>
        <dbReference type="Proteomes" id="UP001244207"/>
    </source>
</evidence>
<dbReference type="AlphaFoldDB" id="A0AAD8UH54"/>
<gene>
    <name evidence="2" type="ORF">BDZ83DRAFT_19062</name>
</gene>
<protein>
    <submittedName>
        <fullName evidence="2">Uncharacterized protein</fullName>
    </submittedName>
</protein>
<dbReference type="RefSeq" id="XP_060361234.1">
    <property type="nucleotide sequence ID" value="XM_060501591.1"/>
</dbReference>
<comment type="caution">
    <text evidence="2">The sequence shown here is derived from an EMBL/GenBank/DDBJ whole genome shotgun (WGS) entry which is preliminary data.</text>
</comment>
<keyword evidence="1" id="KW-0472">Membrane</keyword>
<evidence type="ECO:0000313" key="2">
    <source>
        <dbReference type="EMBL" id="KAK1718734.1"/>
    </source>
</evidence>
<keyword evidence="1" id="KW-1133">Transmembrane helix</keyword>
<dbReference type="EMBL" id="JAHMHS010000101">
    <property type="protein sequence ID" value="KAK1718734.1"/>
    <property type="molecule type" value="Genomic_DNA"/>
</dbReference>
<proteinExistence type="predicted"/>
<name>A0AAD8UH54_GLOAC</name>
<dbReference type="Proteomes" id="UP001244207">
    <property type="component" value="Unassembled WGS sequence"/>
</dbReference>
<keyword evidence="3" id="KW-1185">Reference proteome</keyword>
<feature type="transmembrane region" description="Helical" evidence="1">
    <location>
        <begin position="132"/>
        <end position="159"/>
    </location>
</feature>
<keyword evidence="1" id="KW-0812">Transmembrane</keyword>
<accession>A0AAD8UH54</accession>
<sequence>MNKVTNSDYPLIVSQLALHREKLARPQTGDSATDLDWPRHTCSILTQLSSTLAATLDNVRKYEQVPELGLDVSDASDSLFYKKIRMDLRRTCDGLSDCQRSLCALREILILEQGHNNRSLHLARGQATEVRILSWVTLMSQPLVTAAAIFGCGDIVLALPRMPPPVLFLSLLLCTGVVAAGIIFMASQRATKSLAEWGVSRPLVADMGPQRDRDESKNLRRSPNFSRLLGAPALGRSDMLAFPPRRKIQ</sequence>
<dbReference type="GeneID" id="85385490"/>
<reference evidence="2" key="1">
    <citation type="submission" date="2021-12" db="EMBL/GenBank/DDBJ databases">
        <title>Comparative genomics, transcriptomics and evolutionary studies reveal genomic signatures of adaptation to plant cell wall in hemibiotrophic fungi.</title>
        <authorList>
            <consortium name="DOE Joint Genome Institute"/>
            <person name="Baroncelli R."/>
            <person name="Diaz J.F."/>
            <person name="Benocci T."/>
            <person name="Peng M."/>
            <person name="Battaglia E."/>
            <person name="Haridas S."/>
            <person name="Andreopoulos W."/>
            <person name="Labutti K."/>
            <person name="Pangilinan J."/>
            <person name="Floch G.L."/>
            <person name="Makela M.R."/>
            <person name="Henrissat B."/>
            <person name="Grigoriev I.V."/>
            <person name="Crouch J.A."/>
            <person name="De Vries R.P."/>
            <person name="Sukno S.A."/>
            <person name="Thon M.R."/>
        </authorList>
    </citation>
    <scope>NUCLEOTIDE SEQUENCE</scope>
    <source>
        <strain evidence="2">CBS 112980</strain>
    </source>
</reference>